<protein>
    <submittedName>
        <fullName evidence="1">Uncharacterized protein</fullName>
    </submittedName>
</protein>
<gene>
    <name evidence="1" type="ORF">ASU35_14860</name>
</gene>
<accession>A0A0V8QBE1</accession>
<dbReference type="AlphaFoldDB" id="A0A0V8QBE1"/>
<keyword evidence="2" id="KW-1185">Reference proteome</keyword>
<evidence type="ECO:0000313" key="1">
    <source>
        <dbReference type="EMBL" id="KSV57917.1"/>
    </source>
</evidence>
<comment type="caution">
    <text evidence="1">The sequence shown here is derived from an EMBL/GenBank/DDBJ whole genome shotgun (WGS) entry which is preliminary data.</text>
</comment>
<dbReference type="OrthoDB" id="9935734at2"/>
<evidence type="ECO:0000313" key="2">
    <source>
        <dbReference type="Proteomes" id="UP000054874"/>
    </source>
</evidence>
<dbReference type="Proteomes" id="UP000054874">
    <property type="component" value="Unassembled WGS sequence"/>
</dbReference>
<reference evidence="1 2" key="1">
    <citation type="submission" date="2015-11" db="EMBL/GenBank/DDBJ databases">
        <title>Butyribacter intestini gen. nov., sp. nov., a butyric acid-producing bacterium of the family Lachnospiraceae isolated from the human faeces.</title>
        <authorList>
            <person name="Zou Y."/>
            <person name="Xue W."/>
            <person name="Luo G."/>
            <person name="Lv M."/>
        </authorList>
    </citation>
    <scope>NUCLEOTIDE SEQUENCE [LARGE SCALE GENOMIC DNA]</scope>
    <source>
        <strain evidence="1 2">ACET-33324</strain>
    </source>
</reference>
<name>A0A0V8QBE1_9FIRM</name>
<proteinExistence type="predicted"/>
<sequence length="63" mass="7383">MGISFKSARENNIMGLVMIYPDGHPRTVLMAELPIDGDWRADVDFFDEVENAYKKRLRRALRR</sequence>
<dbReference type="RefSeq" id="WP_058353845.1">
    <property type="nucleotide sequence ID" value="NZ_CABMMD010000195.1"/>
</dbReference>
<dbReference type="EMBL" id="LNAM01000195">
    <property type="protein sequence ID" value="KSV57917.1"/>
    <property type="molecule type" value="Genomic_DNA"/>
</dbReference>
<organism evidence="1 2">
    <name type="scientific">Acetivibrio ethanolgignens</name>
    <dbReference type="NCBI Taxonomy" id="290052"/>
    <lineage>
        <taxon>Bacteria</taxon>
        <taxon>Bacillati</taxon>
        <taxon>Bacillota</taxon>
        <taxon>Clostridia</taxon>
        <taxon>Eubacteriales</taxon>
        <taxon>Oscillospiraceae</taxon>
        <taxon>Acetivibrio</taxon>
    </lineage>
</organism>